<dbReference type="InterPro" id="IPR036388">
    <property type="entry name" value="WH-like_DNA-bd_sf"/>
</dbReference>
<dbReference type="EMBL" id="WBKG01000050">
    <property type="protein sequence ID" value="KAB1978629.1"/>
    <property type="molecule type" value="Genomic_DNA"/>
</dbReference>
<dbReference type="GO" id="GO:0003677">
    <property type="term" value="F:DNA binding"/>
    <property type="evidence" value="ECO:0007669"/>
    <property type="project" value="InterPro"/>
</dbReference>
<dbReference type="PRINTS" id="PR00038">
    <property type="entry name" value="HTHLUXR"/>
</dbReference>
<reference evidence="3 4" key="1">
    <citation type="submission" date="2019-09" db="EMBL/GenBank/DDBJ databases">
        <title>Isolation and identification of active actinomycetes.</title>
        <authorList>
            <person name="Yu Z."/>
            <person name="Han C."/>
            <person name="Yu B."/>
        </authorList>
    </citation>
    <scope>NUCLEOTIDE SEQUENCE [LARGE SCALE GENOMIC DNA]</scope>
    <source>
        <strain evidence="3 4">NEAU-H2</strain>
    </source>
</reference>
<feature type="coiled-coil region" evidence="1">
    <location>
        <begin position="69"/>
        <end position="96"/>
    </location>
</feature>
<evidence type="ECO:0000259" key="2">
    <source>
        <dbReference type="PROSITE" id="PS50043"/>
    </source>
</evidence>
<keyword evidence="1" id="KW-0175">Coiled coil</keyword>
<dbReference type="InterPro" id="IPR051797">
    <property type="entry name" value="TrmB-like"/>
</dbReference>
<keyword evidence="4" id="KW-1185">Reference proteome</keyword>
<dbReference type="InterPro" id="IPR000792">
    <property type="entry name" value="Tscrpt_reg_LuxR_C"/>
</dbReference>
<evidence type="ECO:0000313" key="4">
    <source>
        <dbReference type="Proteomes" id="UP000442990"/>
    </source>
</evidence>
<dbReference type="InterPro" id="IPR016032">
    <property type="entry name" value="Sig_transdc_resp-reg_C-effctor"/>
</dbReference>
<feature type="domain" description="HTH luxR-type" evidence="2">
    <location>
        <begin position="260"/>
        <end position="325"/>
    </location>
</feature>
<organism evidence="3 4">
    <name type="scientific">Streptomyces triticiradicis</name>
    <dbReference type="NCBI Taxonomy" id="2651189"/>
    <lineage>
        <taxon>Bacteria</taxon>
        <taxon>Bacillati</taxon>
        <taxon>Actinomycetota</taxon>
        <taxon>Actinomycetes</taxon>
        <taxon>Kitasatosporales</taxon>
        <taxon>Streptomycetaceae</taxon>
        <taxon>Streptomyces</taxon>
    </lineage>
</organism>
<evidence type="ECO:0000313" key="3">
    <source>
        <dbReference type="EMBL" id="KAB1978629.1"/>
    </source>
</evidence>
<protein>
    <submittedName>
        <fullName evidence="3">Helix-turn-helix transcriptional regulator</fullName>
    </submittedName>
</protein>
<gene>
    <name evidence="3" type="ORF">F8144_38875</name>
</gene>
<dbReference type="SMART" id="SM00421">
    <property type="entry name" value="HTH_LUXR"/>
    <property type="match status" value="1"/>
</dbReference>
<dbReference type="AlphaFoldDB" id="A0A7J5D3Q3"/>
<dbReference type="Gene3D" id="1.10.10.10">
    <property type="entry name" value="Winged helix-like DNA-binding domain superfamily/Winged helix DNA-binding domain"/>
    <property type="match status" value="1"/>
</dbReference>
<sequence length="332" mass="36023">MLGRLGVNSAAEAVYRIMLAHPREDAAHWGARLDMSEPAVRDALDQLSELALVRPSTEDQDRVRAVNPLLGLEALLARQQADLATQQQKVEASRAAIAEVIAQYGQDYASGAGGGIQYIEGVDAIREHLELLNSKVRDEFLTFAPGGAQTPANMAASRPLNRRLLKRGVRMRTVYLDSIRRDPPTLVHAEWLEGLGAQIRTAPSLPNRVIIIDRRTALVAADSRNTSTGAVLIENPGTVTLMFALFESVWQSAEPLSTRSRPGPDGLTKQQTEVLRLMARGNTDESIAKSLGVSARTVRRIAAGLLDHLGARSRFQAGTHAVQHGYLPAAPE</sequence>
<dbReference type="PANTHER" id="PTHR34293">
    <property type="entry name" value="HTH-TYPE TRANSCRIPTIONAL REGULATOR TRMBL2"/>
    <property type="match status" value="1"/>
</dbReference>
<dbReference type="PANTHER" id="PTHR34293:SF1">
    <property type="entry name" value="HTH-TYPE TRANSCRIPTIONAL REGULATOR TRMBL2"/>
    <property type="match status" value="1"/>
</dbReference>
<dbReference type="Proteomes" id="UP000442990">
    <property type="component" value="Unassembled WGS sequence"/>
</dbReference>
<dbReference type="CDD" id="cd06170">
    <property type="entry name" value="LuxR_C_like"/>
    <property type="match status" value="1"/>
</dbReference>
<dbReference type="GO" id="GO:0006355">
    <property type="term" value="P:regulation of DNA-templated transcription"/>
    <property type="evidence" value="ECO:0007669"/>
    <property type="project" value="InterPro"/>
</dbReference>
<name>A0A7J5D3Q3_9ACTN</name>
<dbReference type="Pfam" id="PF00196">
    <property type="entry name" value="GerE"/>
    <property type="match status" value="1"/>
</dbReference>
<evidence type="ECO:0000256" key="1">
    <source>
        <dbReference type="SAM" id="Coils"/>
    </source>
</evidence>
<dbReference type="SUPFAM" id="SSF46894">
    <property type="entry name" value="C-terminal effector domain of the bipartite response regulators"/>
    <property type="match status" value="1"/>
</dbReference>
<proteinExistence type="predicted"/>
<accession>A0A7J5D3Q3</accession>
<comment type="caution">
    <text evidence="3">The sequence shown here is derived from an EMBL/GenBank/DDBJ whole genome shotgun (WGS) entry which is preliminary data.</text>
</comment>
<dbReference type="PROSITE" id="PS50043">
    <property type="entry name" value="HTH_LUXR_2"/>
    <property type="match status" value="1"/>
</dbReference>
<dbReference type="RefSeq" id="WP_151474137.1">
    <property type="nucleotide sequence ID" value="NZ_WBKG01000050.1"/>
</dbReference>